<name>A0ABT0N370_9GAMM</name>
<gene>
    <name evidence="1" type="ORF">L2725_00795</name>
</gene>
<keyword evidence="2" id="KW-1185">Reference proteome</keyword>
<protein>
    <submittedName>
        <fullName evidence="1">YhcH/YjgK/YiaL family protein</fullName>
    </submittedName>
</protein>
<organism evidence="1 2">
    <name type="scientific">Shewanella corallii</name>
    <dbReference type="NCBI Taxonomy" id="560080"/>
    <lineage>
        <taxon>Bacteria</taxon>
        <taxon>Pseudomonadati</taxon>
        <taxon>Pseudomonadota</taxon>
        <taxon>Gammaproteobacteria</taxon>
        <taxon>Alteromonadales</taxon>
        <taxon>Shewanellaceae</taxon>
        <taxon>Shewanella</taxon>
    </lineage>
</organism>
<evidence type="ECO:0000313" key="2">
    <source>
        <dbReference type="Proteomes" id="UP001202831"/>
    </source>
</evidence>
<sequence length="153" mass="16982">MILDTLANHEQYATLHPGIALALQHLAVTDYSQAEIGRHNIDGDNVFAIVNDYAPRDRTTAPFEIHRDYIDVQFVVSGEEACGCLPLAGRTPDTEYNAQRDFAEFHSAPLLDEANFVTLKAGMFAIFFPEDIHMPGAAPGSEQVRKVVVKVRR</sequence>
<dbReference type="InterPro" id="IPR004375">
    <property type="entry name" value="NanQ/TabA/YiaL"/>
</dbReference>
<dbReference type="Pfam" id="PF04074">
    <property type="entry name" value="DUF386"/>
    <property type="match status" value="1"/>
</dbReference>
<accession>A0ABT0N370</accession>
<dbReference type="SUPFAM" id="SSF51197">
    <property type="entry name" value="Clavaminate synthase-like"/>
    <property type="match status" value="1"/>
</dbReference>
<dbReference type="NCBIfam" id="TIGR00022">
    <property type="entry name" value="YhcH/YjgK/YiaL family protein"/>
    <property type="match status" value="1"/>
</dbReference>
<dbReference type="PANTHER" id="PTHR34986:SF1">
    <property type="entry name" value="PROTEIN YIAL"/>
    <property type="match status" value="1"/>
</dbReference>
<dbReference type="Proteomes" id="UP001202831">
    <property type="component" value="Unassembled WGS sequence"/>
</dbReference>
<dbReference type="InterPro" id="IPR037012">
    <property type="entry name" value="NanQ/TabA/YiaL_sf"/>
</dbReference>
<proteinExistence type="predicted"/>
<dbReference type="Gene3D" id="2.60.120.370">
    <property type="entry name" value="YhcH/YjgK/YiaL"/>
    <property type="match status" value="1"/>
</dbReference>
<reference evidence="1 2" key="1">
    <citation type="submission" date="2022-01" db="EMBL/GenBank/DDBJ databases">
        <title>Whole genome-based taxonomy of the Shewanellaceae.</title>
        <authorList>
            <person name="Martin-Rodriguez A.J."/>
        </authorList>
    </citation>
    <scope>NUCLEOTIDE SEQUENCE [LARGE SCALE GENOMIC DNA]</scope>
    <source>
        <strain evidence="1 2">DSM 21332</strain>
    </source>
</reference>
<comment type="caution">
    <text evidence="1">The sequence shown here is derived from an EMBL/GenBank/DDBJ whole genome shotgun (WGS) entry which is preliminary data.</text>
</comment>
<dbReference type="RefSeq" id="WP_249247117.1">
    <property type="nucleotide sequence ID" value="NZ_JAKIKT010000001.1"/>
</dbReference>
<dbReference type="PANTHER" id="PTHR34986">
    <property type="entry name" value="EVOLVED BETA-GALACTOSIDASE SUBUNIT BETA"/>
    <property type="match status" value="1"/>
</dbReference>
<evidence type="ECO:0000313" key="1">
    <source>
        <dbReference type="EMBL" id="MCL2912331.1"/>
    </source>
</evidence>
<dbReference type="EMBL" id="JAKIKT010000001">
    <property type="protein sequence ID" value="MCL2912331.1"/>
    <property type="molecule type" value="Genomic_DNA"/>
</dbReference>